<keyword evidence="6" id="KW-1185">Reference proteome</keyword>
<keyword evidence="1" id="KW-0560">Oxidoreductase</keyword>
<evidence type="ECO:0000313" key="6">
    <source>
        <dbReference type="Proteomes" id="UP000294192"/>
    </source>
</evidence>
<keyword evidence="1" id="KW-0575">Peroxidase</keyword>
<gene>
    <name evidence="5" type="ORF">C4B24_04420</name>
</gene>
<evidence type="ECO:0000256" key="1">
    <source>
        <dbReference type="ARBA" id="ARBA00022559"/>
    </source>
</evidence>
<comment type="caution">
    <text evidence="5">The sequence shown here is derived from an EMBL/GenBank/DDBJ whole genome shotgun (WGS) entry which is preliminary data.</text>
</comment>
<dbReference type="InterPro" id="IPR036249">
    <property type="entry name" value="Thioredoxin-like_sf"/>
</dbReference>
<name>A0A4R0XUM1_9MOLU</name>
<evidence type="ECO:0000256" key="2">
    <source>
        <dbReference type="ARBA" id="ARBA00022862"/>
    </source>
</evidence>
<dbReference type="Pfam" id="PF00578">
    <property type="entry name" value="AhpC-TSA"/>
    <property type="match status" value="1"/>
</dbReference>
<dbReference type="PROSITE" id="PS51352">
    <property type="entry name" value="THIOREDOXIN_2"/>
    <property type="match status" value="1"/>
</dbReference>
<evidence type="ECO:0000259" key="4">
    <source>
        <dbReference type="PROSITE" id="PS51352"/>
    </source>
</evidence>
<dbReference type="GO" id="GO:0004601">
    <property type="term" value="F:peroxidase activity"/>
    <property type="evidence" value="ECO:0007669"/>
    <property type="project" value="UniProtKB-KW"/>
</dbReference>
<dbReference type="RefSeq" id="WP_131599556.1">
    <property type="nucleotide sequence ID" value="NZ_CBDBYK010000007.1"/>
</dbReference>
<evidence type="ECO:0000313" key="5">
    <source>
        <dbReference type="EMBL" id="TCG10581.1"/>
    </source>
</evidence>
<dbReference type="InterPro" id="IPR000866">
    <property type="entry name" value="AhpC/TSA"/>
</dbReference>
<dbReference type="EMBL" id="PSZO01000031">
    <property type="protein sequence ID" value="TCG10581.1"/>
    <property type="molecule type" value="Genomic_DNA"/>
</dbReference>
<keyword evidence="3" id="KW-0676">Redox-active center</keyword>
<dbReference type="AlphaFoldDB" id="A0A4R0XUM1"/>
<dbReference type="SUPFAM" id="SSF52833">
    <property type="entry name" value="Thioredoxin-like"/>
    <property type="match status" value="1"/>
</dbReference>
<dbReference type="Gene3D" id="3.40.30.10">
    <property type="entry name" value="Glutaredoxin"/>
    <property type="match status" value="1"/>
</dbReference>
<proteinExistence type="predicted"/>
<sequence>MNKIKIKGIPFKLKGNPITKGEVLKFKAKGTNKKDFELESVKGTKVISIFPDINTSVCDRQTQEIARLANENKNITFISISMDTPETQSKWCAAHNIDNILIVSDEEYKEFADKTNIYITKIKKHARGFILLDENNIIQDMVLNEEIAKDPDFDLLNTWL</sequence>
<accession>A0A4R0XUM1</accession>
<dbReference type="PANTHER" id="PTHR43110">
    <property type="entry name" value="THIOL PEROXIDASE"/>
    <property type="match status" value="1"/>
</dbReference>
<dbReference type="PANTHER" id="PTHR43110:SF1">
    <property type="entry name" value="THIOL PEROXIDASE"/>
    <property type="match status" value="1"/>
</dbReference>
<reference evidence="5 6" key="1">
    <citation type="submission" date="2018-02" db="EMBL/GenBank/DDBJ databases">
        <title>Mycoplasma marinum and Mycoplasma todarodis sp. nov., moderately halophilic and psychrotolerant mycoplasmas isolated from cephalopods.</title>
        <authorList>
            <person name="Viver T."/>
        </authorList>
    </citation>
    <scope>NUCLEOTIDE SEQUENCE [LARGE SCALE GENOMIC DNA]</scope>
    <source>
        <strain evidence="5 6">PE</strain>
    </source>
</reference>
<organism evidence="5 6">
    <name type="scientific">Mycoplasma marinum</name>
    <dbReference type="NCBI Taxonomy" id="1937190"/>
    <lineage>
        <taxon>Bacteria</taxon>
        <taxon>Bacillati</taxon>
        <taxon>Mycoplasmatota</taxon>
        <taxon>Mollicutes</taxon>
        <taxon>Mycoplasmataceae</taxon>
        <taxon>Mycoplasma</taxon>
    </lineage>
</organism>
<dbReference type="InterPro" id="IPR013766">
    <property type="entry name" value="Thioredoxin_domain"/>
</dbReference>
<dbReference type="InterPro" id="IPR050455">
    <property type="entry name" value="Tpx_Peroxidase_subfamily"/>
</dbReference>
<feature type="domain" description="Thioredoxin" evidence="4">
    <location>
        <begin position="27"/>
        <end position="160"/>
    </location>
</feature>
<keyword evidence="2" id="KW-0049">Antioxidant</keyword>
<evidence type="ECO:0000256" key="3">
    <source>
        <dbReference type="ARBA" id="ARBA00023284"/>
    </source>
</evidence>
<dbReference type="Proteomes" id="UP000294192">
    <property type="component" value="Unassembled WGS sequence"/>
</dbReference>
<protein>
    <recommendedName>
        <fullName evidence="4">Thioredoxin domain-containing protein</fullName>
    </recommendedName>
</protein>
<dbReference type="OrthoDB" id="9781543at2"/>